<reference evidence="10" key="1">
    <citation type="submission" date="2025-08" db="UniProtKB">
        <authorList>
            <consortium name="Ensembl"/>
        </authorList>
    </citation>
    <scope>IDENTIFICATION</scope>
</reference>
<dbReference type="CDD" id="cd00063">
    <property type="entry name" value="FN3"/>
    <property type="match status" value="1"/>
</dbReference>
<dbReference type="FunFam" id="2.60.40.10:FF:000070">
    <property type="entry name" value="Myosin-binding protein C, slow type"/>
    <property type="match status" value="1"/>
</dbReference>
<dbReference type="Proteomes" id="UP000261480">
    <property type="component" value="Unplaced"/>
</dbReference>
<dbReference type="InterPro" id="IPR040849">
    <property type="entry name" value="MyBP-C_THB"/>
</dbReference>
<proteinExistence type="inferred from homology"/>
<feature type="domain" description="Fibronectin type-III" evidence="9">
    <location>
        <begin position="540"/>
        <end position="634"/>
    </location>
</feature>
<dbReference type="Gene3D" id="2.60.40.10">
    <property type="entry name" value="Immunoglobulins"/>
    <property type="match status" value="8"/>
</dbReference>
<dbReference type="Pfam" id="PF07679">
    <property type="entry name" value="I-set"/>
    <property type="match status" value="5"/>
</dbReference>
<dbReference type="PANTHER" id="PTHR13817:SF168">
    <property type="match status" value="1"/>
</dbReference>
<evidence type="ECO:0000256" key="1">
    <source>
        <dbReference type="ARBA" id="ARBA00022433"/>
    </source>
</evidence>
<dbReference type="FunFam" id="2.60.40.10:FF:000111">
    <property type="entry name" value="Myosin-binding protein C, slow type"/>
    <property type="match status" value="1"/>
</dbReference>
<keyword evidence="11" id="KW-1185">Reference proteome</keyword>
<dbReference type="InterPro" id="IPR003599">
    <property type="entry name" value="Ig_sub"/>
</dbReference>
<evidence type="ECO:0000256" key="3">
    <source>
        <dbReference type="ARBA" id="ARBA00022889"/>
    </source>
</evidence>
<keyword evidence="4" id="KW-0514">Muscle protein</keyword>
<dbReference type="SMART" id="SM00408">
    <property type="entry name" value="IGc2"/>
    <property type="match status" value="3"/>
</dbReference>
<dbReference type="InterPro" id="IPR007110">
    <property type="entry name" value="Ig-like_dom"/>
</dbReference>
<dbReference type="CDD" id="cd05894">
    <property type="entry name" value="Ig_C5_MyBP-C"/>
    <property type="match status" value="1"/>
</dbReference>
<dbReference type="InterPro" id="IPR036116">
    <property type="entry name" value="FN3_sf"/>
</dbReference>
<evidence type="ECO:0000256" key="5">
    <source>
        <dbReference type="ARBA" id="ARBA00023203"/>
    </source>
</evidence>
<dbReference type="GO" id="GO:0003779">
    <property type="term" value="F:actin binding"/>
    <property type="evidence" value="ECO:0007669"/>
    <property type="project" value="UniProtKB-KW"/>
</dbReference>
<feature type="domain" description="Ig-like" evidence="8">
    <location>
        <begin position="161"/>
        <end position="254"/>
    </location>
</feature>
<dbReference type="SUPFAM" id="SSF48726">
    <property type="entry name" value="Immunoglobulin"/>
    <property type="match status" value="6"/>
</dbReference>
<dbReference type="SMART" id="SM00060">
    <property type="entry name" value="FN3"/>
    <property type="match status" value="1"/>
</dbReference>
<keyword evidence="5" id="KW-0009">Actin-binding</keyword>
<dbReference type="Ensembl" id="ENSPMET00000022216.1">
    <property type="protein sequence ID" value="ENSPMEP00000030324.1"/>
    <property type="gene ID" value="ENSPMEG00000016738.1"/>
</dbReference>
<dbReference type="PROSITE" id="PS50853">
    <property type="entry name" value="FN3"/>
    <property type="match status" value="1"/>
</dbReference>
<organism evidence="10 11">
    <name type="scientific">Poecilia mexicana</name>
    <dbReference type="NCBI Taxonomy" id="48701"/>
    <lineage>
        <taxon>Eukaryota</taxon>
        <taxon>Metazoa</taxon>
        <taxon>Chordata</taxon>
        <taxon>Craniata</taxon>
        <taxon>Vertebrata</taxon>
        <taxon>Euteleostomi</taxon>
        <taxon>Actinopterygii</taxon>
        <taxon>Neopterygii</taxon>
        <taxon>Teleostei</taxon>
        <taxon>Neoteleostei</taxon>
        <taxon>Acanthomorphata</taxon>
        <taxon>Ovalentaria</taxon>
        <taxon>Atherinomorphae</taxon>
        <taxon>Cyprinodontiformes</taxon>
        <taxon>Poeciliidae</taxon>
        <taxon>Poeciliinae</taxon>
        <taxon>Poecilia</taxon>
    </lineage>
</organism>
<dbReference type="GO" id="GO:0045214">
    <property type="term" value="P:sarcomere organization"/>
    <property type="evidence" value="ECO:0007669"/>
    <property type="project" value="TreeGrafter"/>
</dbReference>
<sequence>SGLFVEKPPENVVAVTGLDVTFVAKVDASTLTRKPTMKWLKGKWLDLGSKAGKHLQFKETYDRNTKIYTYEMKIIKVVAGDAGGYRCEVTAKDKCDSSIFEISVEGEDAGEDEGDLDFSALLKLLKNAHPSEYEKIAFQYGITDLRGMLKRLKKMKEVQKPSEAFLKRLESCYSVEKGKKIVMSCEVLDPNVQVKWLKNGQEIKPSAKYVMEANGNVRTLTINKANLSDDAAYECVVGEDKCSTEVYVKEPPITITKLMDDYHVVVGERVEFEIEVSEEGAHVMWSVNDSSKYRFKKDGKKHTLIIQEATLDDAGMYHAWTNGGHTKGELEVEEKELEVLQDIADLTVRATDQAVFKCEVSDDKVTGKWFKDGVEVLPSERIKMTHVGRFHRLVIDDVKPEDAGDYTFVPDGYALSLSAKLNFLEIKIDYVPRQDPPKIHLDTTGNMVSQNTIIVVAGNKLRLDVEITGEPAPTVVWSKGEEAVIATEGRVRVESRKDLSCFVIEGAERADEGNYTICVTNPAGEDKAMLFIKIVDVPDPPENVKCTGVGEDCATIWEPPKDDGNSEVTGYTIQKADMKTKEWFTVYEHNRRTNCTVSDLIMGNEYMFRVYSENLCGLSEEPRMSKNTAVISKTGLELKQAAYKEKDMACAPKFTQPLVDRSVVAGYSTAISCSVRGFPKPKIVWMKNRMILGEDPKFLMQNNQGVLTLNIRKPSTFDAGKYVCMAVNDLGQDEVECKLDVRGKEECNK</sequence>
<dbReference type="CDD" id="cd00096">
    <property type="entry name" value="Ig"/>
    <property type="match status" value="1"/>
</dbReference>
<dbReference type="FunFam" id="2.60.40.10:FF:000085">
    <property type="entry name" value="Myosin-binding protein C, slow type"/>
    <property type="match status" value="1"/>
</dbReference>
<keyword evidence="3" id="KW-0130">Cell adhesion</keyword>
<evidence type="ECO:0000259" key="8">
    <source>
        <dbReference type="PROSITE" id="PS50835"/>
    </source>
</evidence>
<evidence type="ECO:0000256" key="4">
    <source>
        <dbReference type="ARBA" id="ARBA00023179"/>
    </source>
</evidence>
<dbReference type="InterPro" id="IPR013098">
    <property type="entry name" value="Ig_I-set"/>
</dbReference>
<protein>
    <recommendedName>
        <fullName evidence="12">Myosin binding protein C, fast type b</fullName>
    </recommendedName>
</protein>
<dbReference type="FunFam" id="2.60.40.10:FF:000060">
    <property type="entry name" value="Myosin-binding protein C, slow type"/>
    <property type="match status" value="1"/>
</dbReference>
<evidence type="ECO:0008006" key="12">
    <source>
        <dbReference type="Google" id="ProtNLM"/>
    </source>
</evidence>
<dbReference type="FunFam" id="2.60.40.10:FF:000646">
    <property type="entry name" value="Myosin binding protein C, fast type"/>
    <property type="match status" value="1"/>
</dbReference>
<evidence type="ECO:0000256" key="6">
    <source>
        <dbReference type="ARBA" id="ARBA00023319"/>
    </source>
</evidence>
<dbReference type="PANTHER" id="PTHR13817">
    <property type="entry name" value="TITIN"/>
    <property type="match status" value="1"/>
</dbReference>
<dbReference type="PROSITE" id="PS50835">
    <property type="entry name" value="IG_LIKE"/>
    <property type="match status" value="4"/>
</dbReference>
<evidence type="ECO:0000313" key="10">
    <source>
        <dbReference type="Ensembl" id="ENSPMEP00000030324.1"/>
    </source>
</evidence>
<dbReference type="InterPro" id="IPR003598">
    <property type="entry name" value="Ig_sub2"/>
</dbReference>
<keyword evidence="6" id="KW-0393">Immunoglobulin domain</keyword>
<evidence type="ECO:0000313" key="11">
    <source>
        <dbReference type="Proteomes" id="UP000261480"/>
    </source>
</evidence>
<feature type="domain" description="Ig-like" evidence="8">
    <location>
        <begin position="652"/>
        <end position="740"/>
    </location>
</feature>
<comment type="similarity">
    <text evidence="7">Belongs to the immunoglobulin superfamily. MyBP family.</text>
</comment>
<dbReference type="Pfam" id="PF18362">
    <property type="entry name" value="THB"/>
    <property type="match status" value="1"/>
</dbReference>
<keyword evidence="1" id="KW-0787">Thick filament</keyword>
<dbReference type="AlphaFoldDB" id="A0A3B3YST2"/>
<dbReference type="GO" id="GO:0032982">
    <property type="term" value="C:myosin filament"/>
    <property type="evidence" value="ECO:0007669"/>
    <property type="project" value="UniProtKB-KW"/>
</dbReference>
<dbReference type="InterPro" id="IPR036179">
    <property type="entry name" value="Ig-like_dom_sf"/>
</dbReference>
<feature type="domain" description="Ig-like" evidence="8">
    <location>
        <begin position="335"/>
        <end position="407"/>
    </location>
</feature>
<evidence type="ECO:0000256" key="2">
    <source>
        <dbReference type="ARBA" id="ARBA00022737"/>
    </source>
</evidence>
<dbReference type="SMART" id="SM00409">
    <property type="entry name" value="IG"/>
    <property type="match status" value="6"/>
</dbReference>
<dbReference type="InterPro" id="IPR013783">
    <property type="entry name" value="Ig-like_fold"/>
</dbReference>
<dbReference type="InterPro" id="IPR050964">
    <property type="entry name" value="Striated_Muscle_Regulatory"/>
</dbReference>
<name>A0A3B3YST2_9TELE</name>
<dbReference type="FunFam" id="2.60.40.10:FF:000081">
    <property type="entry name" value="Myosin-binding protein C, slow type"/>
    <property type="match status" value="1"/>
</dbReference>
<evidence type="ECO:0000256" key="7">
    <source>
        <dbReference type="ARBA" id="ARBA00038352"/>
    </source>
</evidence>
<reference evidence="10" key="2">
    <citation type="submission" date="2025-09" db="UniProtKB">
        <authorList>
            <consortium name="Ensembl"/>
        </authorList>
    </citation>
    <scope>IDENTIFICATION</scope>
</reference>
<dbReference type="FunFam" id="2.60.40.10:FF:000062">
    <property type="entry name" value="Myosin-binding protein C, slow type"/>
    <property type="match status" value="1"/>
</dbReference>
<dbReference type="Pfam" id="PF00041">
    <property type="entry name" value="fn3"/>
    <property type="match status" value="1"/>
</dbReference>
<dbReference type="SUPFAM" id="SSF49265">
    <property type="entry name" value="Fibronectin type III"/>
    <property type="match status" value="1"/>
</dbReference>
<accession>A0A3B3YST2</accession>
<keyword evidence="2" id="KW-0677">Repeat</keyword>
<dbReference type="InterPro" id="IPR003961">
    <property type="entry name" value="FN3_dom"/>
</dbReference>
<dbReference type="GO" id="GO:0007155">
    <property type="term" value="P:cell adhesion"/>
    <property type="evidence" value="ECO:0007669"/>
    <property type="project" value="UniProtKB-KW"/>
</dbReference>
<feature type="domain" description="Ig-like" evidence="8">
    <location>
        <begin position="437"/>
        <end position="531"/>
    </location>
</feature>
<dbReference type="GO" id="GO:0031430">
    <property type="term" value="C:M band"/>
    <property type="evidence" value="ECO:0007669"/>
    <property type="project" value="TreeGrafter"/>
</dbReference>
<evidence type="ECO:0000259" key="9">
    <source>
        <dbReference type="PROSITE" id="PS50853"/>
    </source>
</evidence>